<organism evidence="15 16">
    <name type="scientific">Kuraishia capsulata CBS 1993</name>
    <dbReference type="NCBI Taxonomy" id="1382522"/>
    <lineage>
        <taxon>Eukaryota</taxon>
        <taxon>Fungi</taxon>
        <taxon>Dikarya</taxon>
        <taxon>Ascomycota</taxon>
        <taxon>Saccharomycotina</taxon>
        <taxon>Pichiomycetes</taxon>
        <taxon>Pichiales</taxon>
        <taxon>Pichiaceae</taxon>
        <taxon>Kuraishia</taxon>
    </lineage>
</organism>
<protein>
    <recommendedName>
        <fullName evidence="10">Coatomer subunit beta</fullName>
    </recommendedName>
    <alternativeName>
        <fullName evidence="10">Beta-coat protein</fullName>
    </alternativeName>
</protein>
<dbReference type="GO" id="GO:0008298">
    <property type="term" value="P:intracellular mRNA localization"/>
    <property type="evidence" value="ECO:0007669"/>
    <property type="project" value="EnsemblFungi"/>
</dbReference>
<dbReference type="GO" id="GO:0006888">
    <property type="term" value="P:endoplasmic reticulum to Golgi vesicle-mediated transport"/>
    <property type="evidence" value="ECO:0007669"/>
    <property type="project" value="EnsemblFungi"/>
</dbReference>
<keyword evidence="9 10" id="KW-0968">Cytoplasmic vesicle</keyword>
<dbReference type="InterPro" id="IPR016460">
    <property type="entry name" value="COPB1"/>
</dbReference>
<evidence type="ECO:0000256" key="2">
    <source>
        <dbReference type="ARBA" id="ARBA00022448"/>
    </source>
</evidence>
<evidence type="ECO:0000259" key="12">
    <source>
        <dbReference type="Pfam" id="PF01602"/>
    </source>
</evidence>
<dbReference type="OrthoDB" id="10261439at2759"/>
<evidence type="ECO:0000256" key="7">
    <source>
        <dbReference type="ARBA" id="ARBA00023034"/>
    </source>
</evidence>
<dbReference type="STRING" id="1382522.W6MLF2"/>
<evidence type="ECO:0000256" key="1">
    <source>
        <dbReference type="ARBA" id="ARBA00004255"/>
    </source>
</evidence>
<gene>
    <name evidence="15" type="ORF">KUCA_T00001602001</name>
</gene>
<evidence type="ECO:0000256" key="4">
    <source>
        <dbReference type="ARBA" id="ARBA00022737"/>
    </source>
</evidence>
<name>W6MLF2_9ASCO</name>
<dbReference type="PANTHER" id="PTHR10635:SF0">
    <property type="entry name" value="COATOMER SUBUNIT BETA"/>
    <property type="match status" value="1"/>
</dbReference>
<reference evidence="15" key="1">
    <citation type="submission" date="2013-12" db="EMBL/GenBank/DDBJ databases">
        <authorList>
            <person name="Genoscope - CEA"/>
        </authorList>
    </citation>
    <scope>NUCLEOTIDE SEQUENCE</scope>
    <source>
        <strain evidence="15">CBS 1993</strain>
    </source>
</reference>
<keyword evidence="4" id="KW-0677">Repeat</keyword>
<dbReference type="GO" id="GO:0000139">
    <property type="term" value="C:Golgi membrane"/>
    <property type="evidence" value="ECO:0007669"/>
    <property type="project" value="UniProtKB-SubCell"/>
</dbReference>
<feature type="domain" description="Coatomer beta subunit C-terminal" evidence="13">
    <location>
        <begin position="664"/>
        <end position="796"/>
    </location>
</feature>
<evidence type="ECO:0000256" key="9">
    <source>
        <dbReference type="ARBA" id="ARBA00023329"/>
    </source>
</evidence>
<dbReference type="GeneID" id="34519032"/>
<evidence type="ECO:0000259" key="14">
    <source>
        <dbReference type="Pfam" id="PF14806"/>
    </source>
</evidence>
<dbReference type="Proteomes" id="UP000019384">
    <property type="component" value="Unassembled WGS sequence"/>
</dbReference>
<dbReference type="GO" id="GO:0005198">
    <property type="term" value="F:structural molecule activity"/>
    <property type="evidence" value="ECO:0007669"/>
    <property type="project" value="InterPro"/>
</dbReference>
<dbReference type="InterPro" id="IPR002553">
    <property type="entry name" value="Clathrin/coatomer_adapt-like_N"/>
</dbReference>
<dbReference type="GO" id="GO:0030126">
    <property type="term" value="C:COPI vesicle coat"/>
    <property type="evidence" value="ECO:0007669"/>
    <property type="project" value="EnsemblFungi"/>
</dbReference>
<keyword evidence="8 10" id="KW-0472">Membrane</keyword>
<accession>W6MLF2</accession>
<evidence type="ECO:0000256" key="3">
    <source>
        <dbReference type="ARBA" id="ARBA00022490"/>
    </source>
</evidence>
<dbReference type="SUPFAM" id="SSF48371">
    <property type="entry name" value="ARM repeat"/>
    <property type="match status" value="1"/>
</dbReference>
<dbReference type="AlphaFoldDB" id="W6MLF2"/>
<evidence type="ECO:0000256" key="11">
    <source>
        <dbReference type="SAM" id="MobiDB-lite"/>
    </source>
</evidence>
<evidence type="ECO:0000256" key="8">
    <source>
        <dbReference type="ARBA" id="ARBA00023136"/>
    </source>
</evidence>
<keyword evidence="6 10" id="KW-0653">Protein transport</keyword>
<keyword evidence="2 10" id="KW-0813">Transport</keyword>
<evidence type="ECO:0000256" key="10">
    <source>
        <dbReference type="PIRNR" id="PIRNR005727"/>
    </source>
</evidence>
<keyword evidence="16" id="KW-1185">Reference proteome</keyword>
<proteinExistence type="predicted"/>
<dbReference type="PANTHER" id="PTHR10635">
    <property type="entry name" value="COATOMER SUBUNIT BETA"/>
    <property type="match status" value="1"/>
</dbReference>
<evidence type="ECO:0000313" key="15">
    <source>
        <dbReference type="EMBL" id="CDK25632.1"/>
    </source>
</evidence>
<dbReference type="InterPro" id="IPR016024">
    <property type="entry name" value="ARM-type_fold"/>
</dbReference>
<dbReference type="InterPro" id="IPR011710">
    <property type="entry name" value="Coatomer_bsu_C"/>
</dbReference>
<dbReference type="RefSeq" id="XP_022457644.1">
    <property type="nucleotide sequence ID" value="XM_022603800.1"/>
</dbReference>
<dbReference type="Gene3D" id="1.25.10.10">
    <property type="entry name" value="Leucine-rich Repeat Variant"/>
    <property type="match status" value="1"/>
</dbReference>
<dbReference type="Pfam" id="PF14806">
    <property type="entry name" value="Coatomer_b_Cpla"/>
    <property type="match status" value="1"/>
</dbReference>
<evidence type="ECO:0000256" key="6">
    <source>
        <dbReference type="ARBA" id="ARBA00022927"/>
    </source>
</evidence>
<comment type="function">
    <text evidence="10">The coatomer is a cytosolic protein complex that binds to dilysine motifs and reversibly associates with Golgi non-clathrin-coated vesicles, which further mediate biosynthetic protein transport from the ER, via the Golgi up to the trans Golgi network. Coatomer complex is required for budding from Golgi membranes, and is essential for the retrograde Golgi-to-ER transport of dilysine-tagged proteins.</text>
</comment>
<evidence type="ECO:0000259" key="13">
    <source>
        <dbReference type="Pfam" id="PF07718"/>
    </source>
</evidence>
<comment type="subunit">
    <text evidence="10">Oligomeric complex that consists of at least the alpha, beta, beta', gamma, delta, epsilon and zeta subunits.</text>
</comment>
<evidence type="ECO:0000313" key="16">
    <source>
        <dbReference type="Proteomes" id="UP000019384"/>
    </source>
</evidence>
<dbReference type="InterPro" id="IPR011989">
    <property type="entry name" value="ARM-like"/>
</dbReference>
<reference evidence="15" key="2">
    <citation type="submission" date="2014-02" db="EMBL/GenBank/DDBJ databases">
        <title>Complete DNA sequence of /Kuraishia capsulata/ illustrates novel genomic features among budding yeasts (/Saccharomycotina/).</title>
        <authorList>
            <person name="Morales L."/>
            <person name="Noel B."/>
            <person name="Porcel B."/>
            <person name="Marcet-Houben M."/>
            <person name="Hullo M-F."/>
            <person name="Sacerdot C."/>
            <person name="Tekaia F."/>
            <person name="Leh-Louis V."/>
            <person name="Despons L."/>
            <person name="Khanna V."/>
            <person name="Aury J-M."/>
            <person name="Barbe V."/>
            <person name="Couloux A."/>
            <person name="Labadie K."/>
            <person name="Pelletier E."/>
            <person name="Souciet J-L."/>
            <person name="Boekhout T."/>
            <person name="Gabaldon T."/>
            <person name="Wincker P."/>
            <person name="Dujon B."/>
        </authorList>
    </citation>
    <scope>NUCLEOTIDE SEQUENCE</scope>
    <source>
        <strain evidence="15">CBS 1993</strain>
    </source>
</reference>
<comment type="subcellular location">
    <subcellularLocation>
        <location evidence="10">Cytoplasm</location>
    </subcellularLocation>
    <subcellularLocation>
        <location evidence="1 10">Golgi apparatus membrane</location>
        <topology evidence="1 10">Peripheral membrane protein</topology>
        <orientation evidence="1 10">Cytoplasmic side</orientation>
    </subcellularLocation>
    <subcellularLocation>
        <location evidence="10">Cytoplasmic vesicle</location>
        <location evidence="10">COPI-coated vesicle membrane</location>
        <topology evidence="10">Peripheral membrane protein</topology>
        <orientation evidence="10">Cytoplasmic side</orientation>
    </subcellularLocation>
</comment>
<dbReference type="EMBL" id="HG793126">
    <property type="protein sequence ID" value="CDK25632.1"/>
    <property type="molecule type" value="Genomic_DNA"/>
</dbReference>
<dbReference type="HOGENOM" id="CLU_006949_0_0_1"/>
<keyword evidence="5 10" id="KW-0931">ER-Golgi transport</keyword>
<keyword evidence="3 10" id="KW-0963">Cytoplasm</keyword>
<feature type="domain" description="Coatomer beta subunit appendage platform" evidence="14">
    <location>
        <begin position="802"/>
        <end position="930"/>
    </location>
</feature>
<dbReference type="Pfam" id="PF07718">
    <property type="entry name" value="Coatamer_beta_C"/>
    <property type="match status" value="1"/>
</dbReference>
<evidence type="ECO:0000256" key="5">
    <source>
        <dbReference type="ARBA" id="ARBA00022892"/>
    </source>
</evidence>
<dbReference type="PIRSF" id="PIRSF005727">
    <property type="entry name" value="Coatomer_beta_subunit"/>
    <property type="match status" value="1"/>
</dbReference>
<dbReference type="Pfam" id="PF01602">
    <property type="entry name" value="Adaptin_N"/>
    <property type="match status" value="1"/>
</dbReference>
<dbReference type="GO" id="GO:0006891">
    <property type="term" value="P:intra-Golgi vesicle-mediated transport"/>
    <property type="evidence" value="ECO:0007669"/>
    <property type="project" value="TreeGrafter"/>
</dbReference>
<keyword evidence="7 10" id="KW-0333">Golgi apparatus</keyword>
<dbReference type="InterPro" id="IPR029446">
    <property type="entry name" value="COPB1_appendage_platform_dom"/>
</dbReference>
<feature type="region of interest" description="Disordered" evidence="11">
    <location>
        <begin position="488"/>
        <end position="510"/>
    </location>
</feature>
<dbReference type="GO" id="GO:0006886">
    <property type="term" value="P:intracellular protein transport"/>
    <property type="evidence" value="ECO:0007669"/>
    <property type="project" value="InterPro"/>
</dbReference>
<sequence>MTDVAYTLISEPNTAGKPSQQDFKSLLEKSKDDIKIDAMKQILISMVNGDSMPDLLMHVIRYVMPSKNKELKKLLYFYWEVCPKLDSDGKLKQEMILVCNAIQHDLQHPNEYIRGNTLRFLSKLKEPDLLEPLVPSCRQCLEHRHAYVRKNAAFAVFAIHQVSEHLIPDAAELIASFLAVETDSTCKRNAFICLGRLDREQALRYIQDNLPLISALDPLLQMAFMEFIRQDALQAPDLNTQYLHIISELLDSSSNTVIYEAATTLTILSNSQPVVTSAASKFIDLAIKEPDSNVKLIALERVTDLHKKNPGMLDDMCLEILRILSAQAMDVRKKALDLTLELVSSRNVEDVVKLLKKELQKTASSNEEKTSEYRQLLISAIHTCAIKFAEVAAGVVDLLLEFMGELNSTAATDVITFVKEVVEKYPELRSSIVQRLVASLKNVTSGKVYRGSLWIIGEYCTDEKDIQDAWRHIRSSIGEVPILASERRAQNNGEEVEEESKENGHHGPVVLPDGTYATESALSTVTATASKTSQQTPLRALILQGDFYLAAVLSSTLVKLILRFSKTSSNTNILNALKAEAMLIMVSILRVGESNVAKKQIDEDSSERIFSCVKFLSEEQKDEKLVESAFLEDTREAFRAQLDLEEKKKAEKDALDLQQTAQQADDVIVFRQFAKDTSTDVVAEDLALAANSSIKPPSLSSKLTKITQLTGFSDPVYAEAFVQVHQFDVVLDVLLVNQTTDTLKNLSVEFATLGDLKVVDKPTTHNIGPHGFHRIQTTIKVSSADTGVIFGNIVYEGHHANDNTIVILSDVHVDIMDYINPANCTEATFRKLWNEFEWENKITIKYCHMPTLKDYLDTLLKGTNMNCLTPGAVIGEECQFLSANLYARSSFGEDALANLCIEKTADDRIVGHVRIRTKGQGLALSMGDRVAAIVRKSDKPPVAAV</sequence>
<feature type="domain" description="Clathrin/coatomer adaptor adaptin-like N-terminal" evidence="12">
    <location>
        <begin position="18"/>
        <end position="518"/>
    </location>
</feature>